<organism evidence="1 2">
    <name type="scientific">Rhizobium leguminosarum bv. trifolii WSM597</name>
    <dbReference type="NCBI Taxonomy" id="754764"/>
    <lineage>
        <taxon>Bacteria</taxon>
        <taxon>Pseudomonadati</taxon>
        <taxon>Pseudomonadota</taxon>
        <taxon>Alphaproteobacteria</taxon>
        <taxon>Hyphomicrobiales</taxon>
        <taxon>Rhizobiaceae</taxon>
        <taxon>Rhizobium/Agrobacterium group</taxon>
        <taxon>Rhizobium</taxon>
    </lineage>
</organism>
<gene>
    <name evidence="1" type="ORF">Rleg9DRAFT_3677</name>
</gene>
<evidence type="ECO:0000313" key="2">
    <source>
        <dbReference type="Proteomes" id="UP000005092"/>
    </source>
</evidence>
<protein>
    <submittedName>
        <fullName evidence="1">Uncharacterized protein</fullName>
    </submittedName>
</protein>
<accession>J0H4B8</accession>
<sequence>MLSGLISALALFTVFPQQSSTLPKLPQVQTAMMCMKSGEQTSGMNKICYYDCMGSTKAITVRATDLCPLTIND</sequence>
<dbReference type="HOGENOM" id="CLU_2702257_0_0_5"/>
<proteinExistence type="predicted"/>
<dbReference type="EMBL" id="JH719381">
    <property type="protein sequence ID" value="EJB04818.1"/>
    <property type="molecule type" value="Genomic_DNA"/>
</dbReference>
<evidence type="ECO:0000313" key="1">
    <source>
        <dbReference type="EMBL" id="EJB04818.1"/>
    </source>
</evidence>
<dbReference type="Proteomes" id="UP000005092">
    <property type="component" value="Unassembled WGS sequence"/>
</dbReference>
<dbReference type="AlphaFoldDB" id="J0H4B8"/>
<reference evidence="1 2" key="1">
    <citation type="submission" date="2012-02" db="EMBL/GenBank/DDBJ databases">
        <title>Improved High-Quality Draft Sequence of Rhizobium leguminosarum bv. trifolii WSM597.</title>
        <authorList>
            <consortium name="US DOE Joint Genome Institute"/>
            <person name="Lucas S."/>
            <person name="Han J."/>
            <person name="Lapidus A."/>
            <person name="Cheng J.-F."/>
            <person name="Goodwin L."/>
            <person name="Pitluck S."/>
            <person name="Peters L."/>
            <person name="Ovchinnikova G."/>
            <person name="Held B."/>
            <person name="Detter J.C."/>
            <person name="Han C."/>
            <person name="Tapia R."/>
            <person name="Land M."/>
            <person name="Hauser L."/>
            <person name="Kyrpides N."/>
            <person name="Ivanova N."/>
            <person name="Pagani I."/>
            <person name="Brau L."/>
            <person name="Yates R."/>
            <person name="O'Hara G."/>
            <person name="Rui T."/>
            <person name="Howieson J."/>
            <person name="Reeve W."/>
            <person name="Woyke T."/>
        </authorList>
    </citation>
    <scope>NUCLEOTIDE SEQUENCE [LARGE SCALE GENOMIC DNA]</scope>
    <source>
        <strain evidence="1 2">WSM597</strain>
    </source>
</reference>
<name>J0H4B8_RHILT</name>